<sequence length="358" mass="38935">MADPVTETITEAITKTLTSTSLEIETFTTTEASTSTRSADLHLTTPFVAPDPKCHSIFSKTVITDSFWWNVNMRSISTLTAFVSDSADLEFQSCMPEGWDPTLTPSSSRFVFSPAVCPESWTMYRVMSMNAGLSTGYCCAPGYKFHMPLTILQGIMKPGCFSDPSETSKTNIWDWQQDFEGGTLSAHNPWNVMWAESDLPSMSPKPPPNLTKWSYDSWPTDGYPFDEDGNSIPTSTGIGSGGNFNGPTAAGVSRSSPALFLVLVTVIPAVGLIAATWALVHCCRIRRKRRREEQAAFIVERELRRTGKGVEGDTEAQTGQVVDGEVVEMYAPAGTSAVVREDKITPAPVAPGGLARYA</sequence>
<keyword evidence="3" id="KW-1185">Reference proteome</keyword>
<protein>
    <submittedName>
        <fullName evidence="2">Uncharacterized protein</fullName>
    </submittedName>
</protein>
<dbReference type="Proteomes" id="UP001302126">
    <property type="component" value="Unassembled WGS sequence"/>
</dbReference>
<organism evidence="2 3">
    <name type="scientific">Podospora australis</name>
    <dbReference type="NCBI Taxonomy" id="1536484"/>
    <lineage>
        <taxon>Eukaryota</taxon>
        <taxon>Fungi</taxon>
        <taxon>Dikarya</taxon>
        <taxon>Ascomycota</taxon>
        <taxon>Pezizomycotina</taxon>
        <taxon>Sordariomycetes</taxon>
        <taxon>Sordariomycetidae</taxon>
        <taxon>Sordariales</taxon>
        <taxon>Podosporaceae</taxon>
        <taxon>Podospora</taxon>
    </lineage>
</organism>
<evidence type="ECO:0000313" key="2">
    <source>
        <dbReference type="EMBL" id="KAK4184573.1"/>
    </source>
</evidence>
<comment type="caution">
    <text evidence="2">The sequence shown here is derived from an EMBL/GenBank/DDBJ whole genome shotgun (WGS) entry which is preliminary data.</text>
</comment>
<proteinExistence type="predicted"/>
<dbReference type="EMBL" id="MU864483">
    <property type="protein sequence ID" value="KAK4184573.1"/>
    <property type="molecule type" value="Genomic_DNA"/>
</dbReference>
<dbReference type="AlphaFoldDB" id="A0AAN6WMX5"/>
<keyword evidence="1" id="KW-0812">Transmembrane</keyword>
<name>A0AAN6WMX5_9PEZI</name>
<evidence type="ECO:0000256" key="1">
    <source>
        <dbReference type="SAM" id="Phobius"/>
    </source>
</evidence>
<evidence type="ECO:0000313" key="3">
    <source>
        <dbReference type="Proteomes" id="UP001302126"/>
    </source>
</evidence>
<reference evidence="2" key="2">
    <citation type="submission" date="2023-05" db="EMBL/GenBank/DDBJ databases">
        <authorList>
            <consortium name="Lawrence Berkeley National Laboratory"/>
            <person name="Steindorff A."/>
            <person name="Hensen N."/>
            <person name="Bonometti L."/>
            <person name="Westerberg I."/>
            <person name="Brannstrom I.O."/>
            <person name="Guillou S."/>
            <person name="Cros-Aarteil S."/>
            <person name="Calhoun S."/>
            <person name="Haridas S."/>
            <person name="Kuo A."/>
            <person name="Mondo S."/>
            <person name="Pangilinan J."/>
            <person name="Riley R."/>
            <person name="Labutti K."/>
            <person name="Andreopoulos B."/>
            <person name="Lipzen A."/>
            <person name="Chen C."/>
            <person name="Yanf M."/>
            <person name="Daum C."/>
            <person name="Ng V."/>
            <person name="Clum A."/>
            <person name="Ohm R."/>
            <person name="Martin F."/>
            <person name="Silar P."/>
            <person name="Natvig D."/>
            <person name="Lalanne C."/>
            <person name="Gautier V."/>
            <person name="Ament-Velasquez S.L."/>
            <person name="Kruys A."/>
            <person name="Hutchinson M.I."/>
            <person name="Powell A.J."/>
            <person name="Barry K."/>
            <person name="Miller A.N."/>
            <person name="Grigoriev I.V."/>
            <person name="Debuchy R."/>
            <person name="Gladieux P."/>
            <person name="Thoren M.H."/>
            <person name="Johannesson H."/>
        </authorList>
    </citation>
    <scope>NUCLEOTIDE SEQUENCE</scope>
    <source>
        <strain evidence="2">PSN309</strain>
    </source>
</reference>
<keyword evidence="1" id="KW-1133">Transmembrane helix</keyword>
<feature type="transmembrane region" description="Helical" evidence="1">
    <location>
        <begin position="258"/>
        <end position="280"/>
    </location>
</feature>
<keyword evidence="1" id="KW-0472">Membrane</keyword>
<reference evidence="2" key="1">
    <citation type="journal article" date="2023" name="Mol. Phylogenet. Evol.">
        <title>Genome-scale phylogeny and comparative genomics of the fungal order Sordariales.</title>
        <authorList>
            <person name="Hensen N."/>
            <person name="Bonometti L."/>
            <person name="Westerberg I."/>
            <person name="Brannstrom I.O."/>
            <person name="Guillou S."/>
            <person name="Cros-Aarteil S."/>
            <person name="Calhoun S."/>
            <person name="Haridas S."/>
            <person name="Kuo A."/>
            <person name="Mondo S."/>
            <person name="Pangilinan J."/>
            <person name="Riley R."/>
            <person name="LaButti K."/>
            <person name="Andreopoulos B."/>
            <person name="Lipzen A."/>
            <person name="Chen C."/>
            <person name="Yan M."/>
            <person name="Daum C."/>
            <person name="Ng V."/>
            <person name="Clum A."/>
            <person name="Steindorff A."/>
            <person name="Ohm R.A."/>
            <person name="Martin F."/>
            <person name="Silar P."/>
            <person name="Natvig D.O."/>
            <person name="Lalanne C."/>
            <person name="Gautier V."/>
            <person name="Ament-Velasquez S.L."/>
            <person name="Kruys A."/>
            <person name="Hutchinson M.I."/>
            <person name="Powell A.J."/>
            <person name="Barry K."/>
            <person name="Miller A.N."/>
            <person name="Grigoriev I.V."/>
            <person name="Debuchy R."/>
            <person name="Gladieux P."/>
            <person name="Hiltunen Thoren M."/>
            <person name="Johannesson H."/>
        </authorList>
    </citation>
    <scope>NUCLEOTIDE SEQUENCE</scope>
    <source>
        <strain evidence="2">PSN309</strain>
    </source>
</reference>
<gene>
    <name evidence="2" type="ORF">QBC35DRAFT_48388</name>
</gene>
<accession>A0AAN6WMX5</accession>